<dbReference type="CDD" id="cd07377">
    <property type="entry name" value="WHTH_GntR"/>
    <property type="match status" value="1"/>
</dbReference>
<reference evidence="5 6" key="1">
    <citation type="submission" date="2023-02" db="EMBL/GenBank/DDBJ databases">
        <title>Genome sequence of Sphingomonas naphthae.</title>
        <authorList>
            <person name="Kim S."/>
            <person name="Heo J."/>
            <person name="Kwon S.-W."/>
        </authorList>
    </citation>
    <scope>NUCLEOTIDE SEQUENCE [LARGE SCALE GENOMIC DNA]</scope>
    <source>
        <strain evidence="5 6">KACC 18716</strain>
    </source>
</reference>
<accession>A0ABY7TMJ4</accession>
<dbReference type="Proteomes" id="UP001220395">
    <property type="component" value="Chromosome"/>
</dbReference>
<dbReference type="SMART" id="SM00895">
    <property type="entry name" value="FCD"/>
    <property type="match status" value="1"/>
</dbReference>
<dbReference type="EMBL" id="CP117411">
    <property type="protein sequence ID" value="WCT74437.1"/>
    <property type="molecule type" value="Genomic_DNA"/>
</dbReference>
<evidence type="ECO:0000256" key="2">
    <source>
        <dbReference type="ARBA" id="ARBA00023125"/>
    </source>
</evidence>
<sequence length="228" mass="26143">MKPTDHSPVVSQRVADLLAERILSGELKPGERIKQDVLTEELNISRIPVRDALRILESRGLVSLRANAGARVTSMTTHDMEVSYKIRERLEPMLLEESVPHLTDGDIEEMRDILDRLDAVTDVEAYLPLDRQFHFAAYRRHNAPQLAQIVERLWDTTQPYRRAYTKLSLKNGARIMQTEHKLLFGAFERREVETAQATLVMHIRRTRIGLVNYGYLIGAAPVVRTSTF</sequence>
<feature type="domain" description="HTH gntR-type" evidence="4">
    <location>
        <begin position="8"/>
        <end position="75"/>
    </location>
</feature>
<keyword evidence="1" id="KW-0805">Transcription regulation</keyword>
<dbReference type="SMART" id="SM00345">
    <property type="entry name" value="HTH_GNTR"/>
    <property type="match status" value="1"/>
</dbReference>
<dbReference type="RefSeq" id="WP_273689463.1">
    <property type="nucleotide sequence ID" value="NZ_CP117411.1"/>
</dbReference>
<dbReference type="Gene3D" id="1.10.10.10">
    <property type="entry name" value="Winged helix-like DNA-binding domain superfamily/Winged helix DNA-binding domain"/>
    <property type="match status" value="1"/>
</dbReference>
<keyword evidence="3" id="KW-0804">Transcription</keyword>
<dbReference type="InterPro" id="IPR036390">
    <property type="entry name" value="WH_DNA-bd_sf"/>
</dbReference>
<dbReference type="Gene3D" id="1.20.120.530">
    <property type="entry name" value="GntR ligand-binding domain-like"/>
    <property type="match status" value="1"/>
</dbReference>
<dbReference type="SUPFAM" id="SSF48008">
    <property type="entry name" value="GntR ligand-binding domain-like"/>
    <property type="match status" value="1"/>
</dbReference>
<organism evidence="5 6">
    <name type="scientific">Sphingomonas naphthae</name>
    <dbReference type="NCBI Taxonomy" id="1813468"/>
    <lineage>
        <taxon>Bacteria</taxon>
        <taxon>Pseudomonadati</taxon>
        <taxon>Pseudomonadota</taxon>
        <taxon>Alphaproteobacteria</taxon>
        <taxon>Sphingomonadales</taxon>
        <taxon>Sphingomonadaceae</taxon>
        <taxon>Sphingomonas</taxon>
    </lineage>
</organism>
<keyword evidence="2" id="KW-0238">DNA-binding</keyword>
<gene>
    <name evidence="5" type="ORF">PQ455_04185</name>
</gene>
<evidence type="ECO:0000313" key="5">
    <source>
        <dbReference type="EMBL" id="WCT74437.1"/>
    </source>
</evidence>
<dbReference type="Pfam" id="PF00392">
    <property type="entry name" value="GntR"/>
    <property type="match status" value="1"/>
</dbReference>
<dbReference type="InterPro" id="IPR000524">
    <property type="entry name" value="Tscrpt_reg_HTH_GntR"/>
</dbReference>
<dbReference type="PROSITE" id="PS50949">
    <property type="entry name" value="HTH_GNTR"/>
    <property type="match status" value="1"/>
</dbReference>
<dbReference type="InterPro" id="IPR011711">
    <property type="entry name" value="GntR_C"/>
</dbReference>
<dbReference type="InterPro" id="IPR036388">
    <property type="entry name" value="WH-like_DNA-bd_sf"/>
</dbReference>
<evidence type="ECO:0000256" key="1">
    <source>
        <dbReference type="ARBA" id="ARBA00023015"/>
    </source>
</evidence>
<dbReference type="SUPFAM" id="SSF46785">
    <property type="entry name" value="Winged helix' DNA-binding domain"/>
    <property type="match status" value="1"/>
</dbReference>
<protein>
    <submittedName>
        <fullName evidence="5">GntR family transcriptional regulator</fullName>
    </submittedName>
</protein>
<dbReference type="PANTHER" id="PTHR43537">
    <property type="entry name" value="TRANSCRIPTIONAL REGULATOR, GNTR FAMILY"/>
    <property type="match status" value="1"/>
</dbReference>
<evidence type="ECO:0000256" key="3">
    <source>
        <dbReference type="ARBA" id="ARBA00023163"/>
    </source>
</evidence>
<dbReference type="InterPro" id="IPR008920">
    <property type="entry name" value="TF_FadR/GntR_C"/>
</dbReference>
<name>A0ABY7TMJ4_9SPHN</name>
<dbReference type="PANTHER" id="PTHR43537:SF41">
    <property type="entry name" value="TRANSCRIPTIONAL REGULATORY PROTEIN"/>
    <property type="match status" value="1"/>
</dbReference>
<dbReference type="Pfam" id="PF07729">
    <property type="entry name" value="FCD"/>
    <property type="match status" value="1"/>
</dbReference>
<evidence type="ECO:0000313" key="6">
    <source>
        <dbReference type="Proteomes" id="UP001220395"/>
    </source>
</evidence>
<evidence type="ECO:0000259" key="4">
    <source>
        <dbReference type="PROSITE" id="PS50949"/>
    </source>
</evidence>
<proteinExistence type="predicted"/>
<keyword evidence="6" id="KW-1185">Reference proteome</keyword>